<evidence type="ECO:0000256" key="2">
    <source>
        <dbReference type="ARBA" id="ARBA00022478"/>
    </source>
</evidence>
<comment type="caution">
    <text evidence="5">The sequence shown here is derived from an EMBL/GenBank/DDBJ whole genome shotgun (WGS) entry which is preliminary data.</text>
</comment>
<dbReference type="InterPro" id="IPR036898">
    <property type="entry name" value="RNA_pol_Rpb7-like_N_sf"/>
</dbReference>
<dbReference type="GO" id="GO:0005634">
    <property type="term" value="C:nucleus"/>
    <property type="evidence" value="ECO:0007669"/>
    <property type="project" value="UniProtKB-SubCell"/>
</dbReference>
<dbReference type="InterPro" id="IPR013238">
    <property type="entry name" value="RNA_pol_III_Rbc25"/>
</dbReference>
<organism evidence="5 6">
    <name type="scientific">Tubulinosema ratisbonensis</name>
    <dbReference type="NCBI Taxonomy" id="291195"/>
    <lineage>
        <taxon>Eukaryota</taxon>
        <taxon>Fungi</taxon>
        <taxon>Fungi incertae sedis</taxon>
        <taxon>Microsporidia</taxon>
        <taxon>Tubulinosematoidea</taxon>
        <taxon>Tubulinosematidae</taxon>
        <taxon>Tubulinosema</taxon>
    </lineage>
</organism>
<keyword evidence="3" id="KW-0804">Transcription</keyword>
<dbReference type="GO" id="GO:0006352">
    <property type="term" value="P:DNA-templated transcription initiation"/>
    <property type="evidence" value="ECO:0007669"/>
    <property type="project" value="InterPro"/>
</dbReference>
<dbReference type="Gene3D" id="3.30.1490.120">
    <property type="entry name" value="RNA polymerase Rpb7-like, N-terminal domain"/>
    <property type="match status" value="1"/>
</dbReference>
<proteinExistence type="predicted"/>
<dbReference type="InterPro" id="IPR045113">
    <property type="entry name" value="Rpb7-like"/>
</dbReference>
<dbReference type="PANTHER" id="PTHR12709:SF4">
    <property type="entry name" value="DNA-DIRECTED RNA POLYMERASE II SUBUNIT RPB7"/>
    <property type="match status" value="1"/>
</dbReference>
<dbReference type="Proteomes" id="UP000282876">
    <property type="component" value="Unassembled WGS sequence"/>
</dbReference>
<dbReference type="PANTHER" id="PTHR12709">
    <property type="entry name" value="DNA-DIRECTED RNA POLYMERASE II, III"/>
    <property type="match status" value="1"/>
</dbReference>
<feature type="domain" description="RNA polymerase III subunit Rpc25" evidence="4">
    <location>
        <begin position="80"/>
        <end position="149"/>
    </location>
</feature>
<evidence type="ECO:0000256" key="1">
    <source>
        <dbReference type="ARBA" id="ARBA00004123"/>
    </source>
</evidence>
<dbReference type="Gene3D" id="2.40.50.140">
    <property type="entry name" value="Nucleic acid-binding proteins"/>
    <property type="match status" value="1"/>
</dbReference>
<evidence type="ECO:0000256" key="3">
    <source>
        <dbReference type="ARBA" id="ARBA00023163"/>
    </source>
</evidence>
<dbReference type="AlphaFoldDB" id="A0A437AIG5"/>
<dbReference type="STRING" id="291195.A0A437AIG5"/>
<sequence length="169" mass="19835">MLIKIDLQDKVLIPLSSQKINTETLNSLNKKYANKLTKTGLCICIPLIKKIHYKKIIESAILVKVTFEGLFYRLFSDELCIGKVVQQNEDGILVDVKFIGSVCIPKRYLDEEFSVKQISTNFFCWFWKYNENFLYFYNDDIVRFKVVIENDKIFGRINETGLGPLSWWE</sequence>
<keyword evidence="2 5" id="KW-0240">DNA-directed RNA polymerase</keyword>
<dbReference type="GO" id="GO:0000428">
    <property type="term" value="C:DNA-directed RNA polymerase complex"/>
    <property type="evidence" value="ECO:0007669"/>
    <property type="project" value="UniProtKB-KW"/>
</dbReference>
<dbReference type="SUPFAM" id="SSF50249">
    <property type="entry name" value="Nucleic acid-binding proteins"/>
    <property type="match status" value="1"/>
</dbReference>
<name>A0A437AIG5_9MICR</name>
<dbReference type="EMBL" id="RCSS01000738">
    <property type="protein sequence ID" value="RVD90878.1"/>
    <property type="molecule type" value="Genomic_DNA"/>
</dbReference>
<gene>
    <name evidence="5" type="ORF">TUBRATIS_26920</name>
</gene>
<protein>
    <submittedName>
        <fullName evidence="5">DNA-directed RNA polymerase subunit E</fullName>
    </submittedName>
</protein>
<keyword evidence="6" id="KW-1185">Reference proteome</keyword>
<evidence type="ECO:0000313" key="5">
    <source>
        <dbReference type="EMBL" id="RVD90878.1"/>
    </source>
</evidence>
<dbReference type="Pfam" id="PF08292">
    <property type="entry name" value="RNA_pol_Rbc25"/>
    <property type="match status" value="1"/>
</dbReference>
<evidence type="ECO:0000259" key="4">
    <source>
        <dbReference type="Pfam" id="PF08292"/>
    </source>
</evidence>
<dbReference type="SUPFAM" id="SSF88798">
    <property type="entry name" value="N-terminal, heterodimerisation domain of RBP7 (RpoE)"/>
    <property type="match status" value="1"/>
</dbReference>
<accession>A0A437AIG5</accession>
<dbReference type="OrthoDB" id="10256606at2759"/>
<reference evidence="5 6" key="1">
    <citation type="submission" date="2018-10" db="EMBL/GenBank/DDBJ databases">
        <title>Draft genome sequence of the microsporidian Tubulinosema ratisbonensis.</title>
        <authorList>
            <person name="Polonais V."/>
            <person name="Peyretaillade E."/>
            <person name="Niehus S."/>
            <person name="Wawrzyniak I."/>
            <person name="Franchet A."/>
            <person name="Gaspin C."/>
            <person name="Reichstadt M."/>
            <person name="Belser C."/>
            <person name="Labadie K."/>
            <person name="Delbac F."/>
            <person name="Ferrandon D."/>
        </authorList>
    </citation>
    <scope>NUCLEOTIDE SEQUENCE [LARGE SCALE GENOMIC DNA]</scope>
    <source>
        <strain evidence="5 6">Franzen</strain>
    </source>
</reference>
<dbReference type="InterPro" id="IPR012340">
    <property type="entry name" value="NA-bd_OB-fold"/>
</dbReference>
<dbReference type="VEuPathDB" id="MicrosporidiaDB:TUBRATIS_26920"/>
<evidence type="ECO:0000313" key="6">
    <source>
        <dbReference type="Proteomes" id="UP000282876"/>
    </source>
</evidence>
<comment type="subcellular location">
    <subcellularLocation>
        <location evidence="1">Nucleus</location>
    </subcellularLocation>
</comment>